<dbReference type="Proteomes" id="UP000594014">
    <property type="component" value="Chromosome"/>
</dbReference>
<evidence type="ECO:0000313" key="1">
    <source>
        <dbReference type="EMBL" id="QOX65655.1"/>
    </source>
</evidence>
<organism evidence="1 2">
    <name type="scientific">Anoxybacterium hadale</name>
    <dbReference type="NCBI Taxonomy" id="3408580"/>
    <lineage>
        <taxon>Bacteria</taxon>
        <taxon>Bacillati</taxon>
        <taxon>Bacillota</taxon>
        <taxon>Clostridia</taxon>
        <taxon>Peptostreptococcales</taxon>
        <taxon>Anaerovoracaceae</taxon>
        <taxon>Anoxybacterium</taxon>
    </lineage>
</organism>
<dbReference type="EMBL" id="CP042469">
    <property type="protein sequence ID" value="QOX65655.1"/>
    <property type="molecule type" value="Genomic_DNA"/>
</dbReference>
<gene>
    <name evidence="1" type="ORF">FRZ06_21030</name>
</gene>
<name>A0ACD1AHX7_9FIRM</name>
<sequence length="536" mass="59267">MKRQNKLLTLRSLTRTVAVIVLIFTLISLSACGNSDAPGTDAAKDKTLVIAVPDSINLLEAGQEGSVIQYYIQQIVNEGLVAIGEDGKIHPALAESWEDENSTVWTFKLRKDAKFSDGSPVTIDDIIYSIERSADPEQSPSIAYFYPEGFTTEKVDESTLKITLPHAQSNFIWSISNNGGLFVTKKEWAEQAEAIGSAKDLLLGSGPYKVAEFSPGSHVTLEATDTWWGGTPEVKKVRIDFISDNQTRLLAFKQGDVDFAFDIPISQVGDYQSVSGAKVQTYKDRSYVGLTFDLTVKPFDNEHVRKAVAYAIDSQGIIDSIKDGYPEKATAFTAPEQFATVLSADDAREKLKALTHYDYNMEKAKEEFALSGAAPFSTTIYYPDSNQDLGKASLVIADSLKEIGITVDVQEIPVEQWLNEMGSGTKGIDWMDYRPPTLDPAEIAIWFLDTTGQGTNPANWTDQSVQPYLQAVYEKSSEEGLDDLLKGIDIAQEQAIYAPIWWGEAAVAYNSSIEVDNFTSYTFLSQNWPKNFRFAK</sequence>
<protein>
    <submittedName>
        <fullName evidence="1">ABC transporter substrate-binding protein</fullName>
    </submittedName>
</protein>
<reference evidence="1" key="1">
    <citation type="submission" date="2019-08" db="EMBL/GenBank/DDBJ databases">
        <title>Genome sequence of Clostridiales bacterium MT110.</title>
        <authorList>
            <person name="Cao J."/>
        </authorList>
    </citation>
    <scope>NUCLEOTIDE SEQUENCE</scope>
    <source>
        <strain evidence="1">MT110</strain>
    </source>
</reference>
<evidence type="ECO:0000313" key="2">
    <source>
        <dbReference type="Proteomes" id="UP000594014"/>
    </source>
</evidence>
<proteinExistence type="predicted"/>
<keyword evidence="2" id="KW-1185">Reference proteome</keyword>
<accession>A0ACD1AHX7</accession>